<evidence type="ECO:0000256" key="5">
    <source>
        <dbReference type="ARBA" id="ARBA00022525"/>
    </source>
</evidence>
<dbReference type="OrthoDB" id="2113341at2759"/>
<keyword evidence="11 21" id="KW-0560">Oxidoreductase</keyword>
<evidence type="ECO:0000256" key="12">
    <source>
        <dbReference type="ARBA" id="ARBA00023004"/>
    </source>
</evidence>
<feature type="domain" description="Plant heme peroxidase family profile" evidence="23">
    <location>
        <begin position="73"/>
        <end position="400"/>
    </location>
</feature>
<dbReference type="InterPro" id="IPR019794">
    <property type="entry name" value="Peroxidases_AS"/>
</dbReference>
<keyword evidence="5 21" id="KW-0964">Secreted</keyword>
<evidence type="ECO:0000256" key="8">
    <source>
        <dbReference type="ARBA" id="ARBA00022723"/>
    </source>
</evidence>
<keyword evidence="12 18" id="KW-0408">Iron</keyword>
<evidence type="ECO:0000256" key="11">
    <source>
        <dbReference type="ARBA" id="ARBA00023002"/>
    </source>
</evidence>
<keyword evidence="13 20" id="KW-1015">Disulfide bond</keyword>
<proteinExistence type="inferred from homology"/>
<comment type="function">
    <text evidence="2">Removal of H(2)O(2), oxidation of toxic reductants, biosynthesis and degradation of lignin, suberization, auxin catabolism, response to environmental stresses such as wounding, pathogen attack and oxidative stress. These functions might be dependent on each isozyme/isoform in each plant tissue.</text>
</comment>
<feature type="binding site" evidence="18">
    <location>
        <position position="139"/>
    </location>
    <ligand>
        <name>Ca(2+)</name>
        <dbReference type="ChEBI" id="CHEBI:29108"/>
        <label>1</label>
    </ligand>
</feature>
<comment type="subcellular location">
    <subcellularLocation>
        <location evidence="3 21">Secreted</location>
    </subcellularLocation>
</comment>
<evidence type="ECO:0000256" key="3">
    <source>
        <dbReference type="ARBA" id="ARBA00004613"/>
    </source>
</evidence>
<evidence type="ECO:0000256" key="20">
    <source>
        <dbReference type="PIRSR" id="PIRSR600823-5"/>
    </source>
</evidence>
<evidence type="ECO:0000256" key="17">
    <source>
        <dbReference type="PIRSR" id="PIRSR600823-2"/>
    </source>
</evidence>
<dbReference type="PROSITE" id="PS00436">
    <property type="entry name" value="PEROXIDASE_2"/>
    <property type="match status" value="1"/>
</dbReference>
<feature type="binding site" description="axial binding residue" evidence="18">
    <location>
        <position position="243"/>
    </location>
    <ligand>
        <name>heme b</name>
        <dbReference type="ChEBI" id="CHEBI:60344"/>
    </ligand>
    <ligandPart>
        <name>Fe</name>
        <dbReference type="ChEBI" id="CHEBI:18248"/>
    </ligandPart>
</feature>
<evidence type="ECO:0000256" key="21">
    <source>
        <dbReference type="RuleBase" id="RU362060"/>
    </source>
</evidence>
<organism evidence="24 25">
    <name type="scientific">Morus notabilis</name>
    <dbReference type="NCBI Taxonomy" id="981085"/>
    <lineage>
        <taxon>Eukaryota</taxon>
        <taxon>Viridiplantae</taxon>
        <taxon>Streptophyta</taxon>
        <taxon>Embryophyta</taxon>
        <taxon>Tracheophyta</taxon>
        <taxon>Spermatophyta</taxon>
        <taxon>Magnoliopsida</taxon>
        <taxon>eudicotyledons</taxon>
        <taxon>Gunneridae</taxon>
        <taxon>Pentapetalae</taxon>
        <taxon>rosids</taxon>
        <taxon>fabids</taxon>
        <taxon>Rosales</taxon>
        <taxon>Moraceae</taxon>
        <taxon>Moreae</taxon>
        <taxon>Morus</taxon>
    </lineage>
</organism>
<feature type="binding site" evidence="18">
    <location>
        <position position="327"/>
    </location>
    <ligand>
        <name>Ca(2+)</name>
        <dbReference type="ChEBI" id="CHEBI:29108"/>
        <label>2</label>
    </ligand>
</feature>
<keyword evidence="8 18" id="KW-0479">Metal-binding</keyword>
<evidence type="ECO:0000256" key="16">
    <source>
        <dbReference type="PIRSR" id="PIRSR600823-1"/>
    </source>
</evidence>
<feature type="binding site" evidence="18">
    <location>
        <position position="124"/>
    </location>
    <ligand>
        <name>Ca(2+)</name>
        <dbReference type="ChEBI" id="CHEBI:29108"/>
        <label>1</label>
    </ligand>
</feature>
<dbReference type="Pfam" id="PF00141">
    <property type="entry name" value="peroxidase"/>
    <property type="match status" value="1"/>
</dbReference>
<dbReference type="InterPro" id="IPR033905">
    <property type="entry name" value="Secretory_peroxidase"/>
</dbReference>
<evidence type="ECO:0000256" key="19">
    <source>
        <dbReference type="PIRSR" id="PIRSR600823-4"/>
    </source>
</evidence>
<dbReference type="Gene3D" id="1.10.520.10">
    <property type="match status" value="1"/>
</dbReference>
<accession>W9QSF6</accession>
<evidence type="ECO:0000259" key="23">
    <source>
        <dbReference type="PROSITE" id="PS50873"/>
    </source>
</evidence>
<feature type="binding site" evidence="18">
    <location>
        <position position="115"/>
    </location>
    <ligand>
        <name>Ca(2+)</name>
        <dbReference type="ChEBI" id="CHEBI:29108"/>
        <label>1</label>
    </ligand>
</feature>
<dbReference type="AlphaFoldDB" id="W9QSF6"/>
<dbReference type="GO" id="GO:0006979">
    <property type="term" value="P:response to oxidative stress"/>
    <property type="evidence" value="ECO:0007669"/>
    <property type="project" value="UniProtKB-UniRule"/>
</dbReference>
<comment type="catalytic activity">
    <reaction evidence="1 21">
        <text>2 a phenolic donor + H2O2 = 2 a phenolic radical donor + 2 H2O</text>
        <dbReference type="Rhea" id="RHEA:56136"/>
        <dbReference type="ChEBI" id="CHEBI:15377"/>
        <dbReference type="ChEBI" id="CHEBI:16240"/>
        <dbReference type="ChEBI" id="CHEBI:139520"/>
        <dbReference type="ChEBI" id="CHEBI:139521"/>
        <dbReference type="EC" id="1.11.1.7"/>
    </reaction>
</comment>
<feature type="site" description="Transition state stabilizer" evidence="19">
    <location>
        <position position="110"/>
    </location>
</feature>
<comment type="cofactor">
    <cofactor evidence="18 21">
        <name>Ca(2+)</name>
        <dbReference type="ChEBI" id="CHEBI:29108"/>
    </cofactor>
    <text evidence="18 21">Binds 2 calcium ions per subunit.</text>
</comment>
<keyword evidence="7 21" id="KW-0349">Heme</keyword>
<dbReference type="GO" id="GO:0005576">
    <property type="term" value="C:extracellular region"/>
    <property type="evidence" value="ECO:0007669"/>
    <property type="project" value="UniProtKB-SubCell"/>
</dbReference>
<feature type="binding site" evidence="18">
    <location>
        <position position="118"/>
    </location>
    <ligand>
        <name>Ca(2+)</name>
        <dbReference type="ChEBI" id="CHEBI:29108"/>
        <label>1</label>
    </ligand>
</feature>
<evidence type="ECO:0000256" key="9">
    <source>
        <dbReference type="ARBA" id="ARBA00022729"/>
    </source>
</evidence>
<feature type="disulfide bond" evidence="20">
    <location>
        <begin position="250"/>
        <end position="282"/>
    </location>
</feature>
<dbReference type="EMBL" id="KE344088">
    <property type="protein sequence ID" value="EXB53348.1"/>
    <property type="molecule type" value="Genomic_DNA"/>
</dbReference>
<dbReference type="GO" id="GO:0020037">
    <property type="term" value="F:heme binding"/>
    <property type="evidence" value="ECO:0007669"/>
    <property type="project" value="UniProtKB-UniRule"/>
</dbReference>
<evidence type="ECO:0000256" key="7">
    <source>
        <dbReference type="ARBA" id="ARBA00022617"/>
    </source>
</evidence>
<dbReference type="GO" id="GO:0042744">
    <property type="term" value="P:hydrogen peroxide catabolic process"/>
    <property type="evidence" value="ECO:0007669"/>
    <property type="project" value="UniProtKB-KW"/>
</dbReference>
<keyword evidence="14" id="KW-0325">Glycoprotein</keyword>
<gene>
    <name evidence="24" type="ORF">L484_016230</name>
</gene>
<comment type="similarity">
    <text evidence="21">Belongs to the peroxidase family. Classical plant (class III) peroxidase subfamily.</text>
</comment>
<dbReference type="InterPro" id="IPR000823">
    <property type="entry name" value="Peroxidase_pln"/>
</dbReference>
<reference evidence="25" key="1">
    <citation type="submission" date="2013-01" db="EMBL/GenBank/DDBJ databases">
        <title>Draft Genome Sequence of a Mulberry Tree, Morus notabilis C.K. Schneid.</title>
        <authorList>
            <person name="He N."/>
            <person name="Zhao S."/>
        </authorList>
    </citation>
    <scope>NUCLEOTIDE SEQUENCE</scope>
</reference>
<evidence type="ECO:0000256" key="14">
    <source>
        <dbReference type="ARBA" id="ARBA00023180"/>
    </source>
</evidence>
<evidence type="ECO:0000256" key="13">
    <source>
        <dbReference type="ARBA" id="ARBA00023157"/>
    </source>
</evidence>
<dbReference type="Gene3D" id="1.10.420.10">
    <property type="entry name" value="Peroxidase, domain 2"/>
    <property type="match status" value="1"/>
</dbReference>
<evidence type="ECO:0000256" key="2">
    <source>
        <dbReference type="ARBA" id="ARBA00002322"/>
    </source>
</evidence>
<feature type="disulfide bond" evidence="20">
    <location>
        <begin position="171"/>
        <end position="396"/>
    </location>
</feature>
<dbReference type="FunFam" id="1.10.520.10:FF:000006">
    <property type="entry name" value="Peroxidase"/>
    <property type="match status" value="1"/>
</dbReference>
<evidence type="ECO:0000256" key="22">
    <source>
        <dbReference type="SAM" id="MobiDB-lite"/>
    </source>
</evidence>
<evidence type="ECO:0000313" key="24">
    <source>
        <dbReference type="EMBL" id="EXB53348.1"/>
    </source>
</evidence>
<dbReference type="KEGG" id="mnt:21399285"/>
<feature type="active site" description="Proton acceptor" evidence="16">
    <location>
        <position position="114"/>
    </location>
</feature>
<dbReference type="PANTHER" id="PTHR31235">
    <property type="entry name" value="PEROXIDASE 25-RELATED"/>
    <property type="match status" value="1"/>
</dbReference>
<dbReference type="InterPro" id="IPR010255">
    <property type="entry name" value="Haem_peroxidase_sf"/>
</dbReference>
<dbReference type="InterPro" id="IPR002016">
    <property type="entry name" value="Haem_peroxidase"/>
</dbReference>
<feature type="binding site" evidence="18">
    <location>
        <position position="120"/>
    </location>
    <ligand>
        <name>Ca(2+)</name>
        <dbReference type="ChEBI" id="CHEBI:29108"/>
        <label>1</label>
    </ligand>
</feature>
<keyword evidence="9" id="KW-0732">Signal</keyword>
<evidence type="ECO:0000256" key="4">
    <source>
        <dbReference type="ARBA" id="ARBA00012313"/>
    </source>
</evidence>
<name>W9QSF6_9ROSA</name>
<dbReference type="STRING" id="981085.W9QSF6"/>
<keyword evidence="6 21" id="KW-0575">Peroxidase</keyword>
<dbReference type="EC" id="1.11.1.7" evidence="4 21"/>
<evidence type="ECO:0000256" key="1">
    <source>
        <dbReference type="ARBA" id="ARBA00000189"/>
    </source>
</evidence>
<evidence type="ECO:0000256" key="6">
    <source>
        <dbReference type="ARBA" id="ARBA00022559"/>
    </source>
</evidence>
<dbReference type="PROSITE" id="PS50873">
    <property type="entry name" value="PEROXIDASE_4"/>
    <property type="match status" value="1"/>
</dbReference>
<dbReference type="PRINTS" id="PR00458">
    <property type="entry name" value="PEROXIDASE"/>
</dbReference>
<evidence type="ECO:0000256" key="18">
    <source>
        <dbReference type="PIRSR" id="PIRSR600823-3"/>
    </source>
</evidence>
<sequence>MLLKKVNGMIILAISIFAVLITFSNPRIDPQKFFVSLSSSSSGEDCLVYSQSPSFVSLASVQDSFSFNSVRTGLDYDFYRSSCPDAEKIVGSTMAQIYSQHKDVSPALLRLFFHDCFVHGCDASILLDDSFGDKNYSAEKDAVPNRTLKSLDKIDHIKGELERVCPGVVSCADIISLATRDGIVLAGGPFYPVFTGRRDSIRSYHDEALAEIPKPDDDLTQILHLFALKGFNERETVSLLGGHNIGKMSCEFIHNRLYNFNGTGQPDPTLAPNFLNEMRLRCREDNGTLSRNGLFERMHSRGSGESASGRPSIEELSSSVPSGADFDTHYYQRLLMGRGLLFADQQLMAAKKTEGLVRAYASDDGSTFRIDFAGAMMKMSNLNVLTGTQGRVRLNCSLPLFSAK</sequence>
<feature type="binding site" evidence="17">
    <location>
        <position position="213"/>
    </location>
    <ligand>
        <name>substrate</name>
    </ligand>
</feature>
<feature type="region of interest" description="Disordered" evidence="22">
    <location>
        <begin position="299"/>
        <end position="320"/>
    </location>
</feature>
<feature type="disulfide bond" evidence="20">
    <location>
        <begin position="83"/>
        <end position="165"/>
    </location>
</feature>
<evidence type="ECO:0000256" key="10">
    <source>
        <dbReference type="ARBA" id="ARBA00022837"/>
    </source>
</evidence>
<dbReference type="eggNOG" id="ENOG502QSS8">
    <property type="taxonomic scope" value="Eukaryota"/>
</dbReference>
<comment type="cofactor">
    <cofactor evidence="18 21">
        <name>heme b</name>
        <dbReference type="ChEBI" id="CHEBI:60344"/>
    </cofactor>
    <text evidence="18 21">Binds 1 heme b (iron(II)-protoporphyrin IX) group per subunit.</text>
</comment>
<keyword evidence="25" id="KW-1185">Reference proteome</keyword>
<keyword evidence="10 18" id="KW-0106">Calcium</keyword>
<dbReference type="PRINTS" id="PR00461">
    <property type="entry name" value="PLPEROXIDASE"/>
</dbReference>
<dbReference type="SUPFAM" id="SSF48113">
    <property type="entry name" value="Heme-dependent peroxidases"/>
    <property type="match status" value="1"/>
</dbReference>
<dbReference type="GO" id="GO:0140825">
    <property type="term" value="F:lactoperoxidase activity"/>
    <property type="evidence" value="ECO:0007669"/>
    <property type="project" value="UniProtKB-EC"/>
</dbReference>
<dbReference type="CDD" id="cd00693">
    <property type="entry name" value="secretory_peroxidase"/>
    <property type="match status" value="1"/>
</dbReference>
<protein>
    <recommendedName>
        <fullName evidence="4 21">Peroxidase</fullName>
        <ecNumber evidence="4 21">1.11.1.7</ecNumber>
    </recommendedName>
</protein>
<dbReference type="Proteomes" id="UP000030645">
    <property type="component" value="Unassembled WGS sequence"/>
</dbReference>
<keyword evidence="15 21" id="KW-0376">Hydrogen peroxide</keyword>
<evidence type="ECO:0000256" key="15">
    <source>
        <dbReference type="ARBA" id="ARBA00023324"/>
    </source>
</evidence>
<dbReference type="GO" id="GO:0046872">
    <property type="term" value="F:metal ion binding"/>
    <property type="evidence" value="ECO:0007669"/>
    <property type="project" value="UniProtKB-UniRule"/>
</dbReference>
<feature type="binding site" evidence="18">
    <location>
        <position position="122"/>
    </location>
    <ligand>
        <name>Ca(2+)</name>
        <dbReference type="ChEBI" id="CHEBI:29108"/>
        <label>1</label>
    </ligand>
</feature>
<evidence type="ECO:0000313" key="25">
    <source>
        <dbReference type="Proteomes" id="UP000030645"/>
    </source>
</evidence>
<feature type="disulfide bond" evidence="20">
    <location>
        <begin position="116"/>
        <end position="121"/>
    </location>
</feature>